<comment type="caution">
    <text evidence="1">The sequence shown here is derived from an EMBL/GenBank/DDBJ whole genome shotgun (WGS) entry which is preliminary data.</text>
</comment>
<reference evidence="1" key="1">
    <citation type="submission" date="2018-07" db="EMBL/GenBank/DDBJ databases">
        <authorList>
            <consortium name="PulseNet: The National Subtyping Network for Foodborne Disease Surveillance"/>
            <person name="Tarr C.L."/>
            <person name="Trees E."/>
            <person name="Katz L.S."/>
            <person name="Carleton-Romer H.A."/>
            <person name="Stroika S."/>
            <person name="Kucerova Z."/>
            <person name="Roache K.F."/>
            <person name="Sabol A.L."/>
            <person name="Besser J."/>
            <person name="Gerner-Smidt P."/>
        </authorList>
    </citation>
    <scope>NUCLEOTIDE SEQUENCE [LARGE SCALE GENOMIC DNA]</scope>
    <source>
        <strain evidence="1">PNUSAS006183</strain>
    </source>
</reference>
<evidence type="ECO:0000313" key="1">
    <source>
        <dbReference type="EMBL" id="ECT8499661.1"/>
    </source>
</evidence>
<sequence>MTNAVGKTGVYTSAEITDGPYAFEHSLFATIDDKDIITVPNLDKNNAEQNVDPSNPYVYITHDGSDLEFGYNQISNIGGWRKDDAVLTAPVQNYFTVRGQYDKAIKILPRAGGNYTVMLGGEGWSGGIHEYLPADVEALKPGVNSADTTAAIGTLIENRSVAGEKNTVVTDTAIVADGSENYGSATTLYGKVLQGSTVTNNGDITLKYRGGMTSVNGINTLWNVMDMNGDLVNNGAIKIAPVNSPTGGGEGGTQKIIAIRTNTNTTKNTGEIWVTNDSAVTATVTKGIRSGEWGATTTNEGKINVSGKTGTVNGIDSSNVINTDTGSI</sequence>
<organism evidence="1">
    <name type="scientific">Salmonella enterica subsp. enterica serovar Pensacola</name>
    <dbReference type="NCBI Taxonomy" id="34042"/>
    <lineage>
        <taxon>Bacteria</taxon>
        <taxon>Pseudomonadati</taxon>
        <taxon>Pseudomonadota</taxon>
        <taxon>Gammaproteobacteria</taxon>
        <taxon>Enterobacterales</taxon>
        <taxon>Enterobacteriaceae</taxon>
        <taxon>Salmonella</taxon>
    </lineage>
</organism>
<name>A0A602ZB59_SALET</name>
<proteinExistence type="predicted"/>
<dbReference type="Proteomes" id="UP000839894">
    <property type="component" value="Unassembled WGS sequence"/>
</dbReference>
<dbReference type="EMBL" id="AAKOBS010000070">
    <property type="protein sequence ID" value="ECT8499661.1"/>
    <property type="molecule type" value="Genomic_DNA"/>
</dbReference>
<gene>
    <name evidence="1" type="ORF">BWQ27_26955</name>
</gene>
<protein>
    <submittedName>
        <fullName evidence="1">Uncharacterized protein</fullName>
    </submittedName>
</protein>
<accession>A0A602ZB59</accession>
<dbReference type="AlphaFoldDB" id="A0A602ZB59"/>